<dbReference type="Gene3D" id="3.30.70.360">
    <property type="match status" value="1"/>
</dbReference>
<keyword evidence="1" id="KW-0645">Protease</keyword>
<dbReference type="Proteomes" id="UP000617426">
    <property type="component" value="Unassembled WGS sequence"/>
</dbReference>
<dbReference type="Pfam" id="PF07687">
    <property type="entry name" value="M20_dimer"/>
    <property type="match status" value="1"/>
</dbReference>
<sequence>MTENHDSVLPSSEIASRVDAAFDSLLDELAAIVAIPSVSSDPAHADDLERSAIHIRDRFAAIGLEAEVLSVDTPEGVAGKPAIVARSQRIEGAPTVLLYAHHDVQPTGDLSRWTSDPFVARIEGDRMYGRGASDDGAGVIVHLGALRALGADLPVNVIVYIEGEEEIGSPSFTNFLQTYKEKLSADVIVVADSDNWKVGEPAVTASLRGNAVATVDVTVSDHAVHSGMFGGPMLDSVTLASMLIASLYDEAGDIAVAGLGGRDAADVDWPEAEYREAAGILEGVRLAGTGDLAARTWTKPSISVIGFDARPVADASNTIAPHTRFKLSMRVVPGVDPRDAMDRLIEHLESHAPFGARVEVTPNEFGPGYQADLGSPVTRLLHEVLTEAWGHPSVNIGVGGSIPFISDFQRLFPEAQVVVTGVEDPMTNAHSEQESQSISDLRCAILAEALLLTRLPRL</sequence>
<keyword evidence="3" id="KW-0378">Hydrolase</keyword>
<evidence type="ECO:0000256" key="2">
    <source>
        <dbReference type="ARBA" id="ARBA00022723"/>
    </source>
</evidence>
<organism evidence="5 6">
    <name type="scientific">Schaalia hyovaginalis</name>
    <dbReference type="NCBI Taxonomy" id="29316"/>
    <lineage>
        <taxon>Bacteria</taxon>
        <taxon>Bacillati</taxon>
        <taxon>Actinomycetota</taxon>
        <taxon>Actinomycetes</taxon>
        <taxon>Actinomycetales</taxon>
        <taxon>Actinomycetaceae</taxon>
        <taxon>Schaalia</taxon>
    </lineage>
</organism>
<proteinExistence type="predicted"/>
<name>A0A923E4Q2_9ACTO</name>
<dbReference type="GO" id="GO:0008233">
    <property type="term" value="F:peptidase activity"/>
    <property type="evidence" value="ECO:0007669"/>
    <property type="project" value="UniProtKB-KW"/>
</dbReference>
<dbReference type="InterPro" id="IPR051458">
    <property type="entry name" value="Cyt/Met_Dipeptidase"/>
</dbReference>
<dbReference type="PANTHER" id="PTHR43270:SF12">
    <property type="entry name" value="SUCCINYL-DIAMINOPIMELATE DESUCCINYLASE"/>
    <property type="match status" value="1"/>
</dbReference>
<dbReference type="InterPro" id="IPR002933">
    <property type="entry name" value="Peptidase_M20"/>
</dbReference>
<gene>
    <name evidence="5" type="ORF">HD592_001413</name>
</gene>
<comment type="caution">
    <text evidence="5">The sequence shown here is derived from an EMBL/GenBank/DDBJ whole genome shotgun (WGS) entry which is preliminary data.</text>
</comment>
<evidence type="ECO:0000256" key="3">
    <source>
        <dbReference type="ARBA" id="ARBA00022801"/>
    </source>
</evidence>
<dbReference type="InterPro" id="IPR011650">
    <property type="entry name" value="Peptidase_M20_dimer"/>
</dbReference>
<feature type="domain" description="Peptidase M20 dimerisation" evidence="4">
    <location>
        <begin position="213"/>
        <end position="353"/>
    </location>
</feature>
<dbReference type="RefSeq" id="WP_184452871.1">
    <property type="nucleotide sequence ID" value="NZ_JACHMK010000001.1"/>
</dbReference>
<dbReference type="EMBL" id="JACHMK010000001">
    <property type="protein sequence ID" value="MBB6334848.1"/>
    <property type="molecule type" value="Genomic_DNA"/>
</dbReference>
<evidence type="ECO:0000259" key="4">
    <source>
        <dbReference type="Pfam" id="PF07687"/>
    </source>
</evidence>
<keyword evidence="6" id="KW-1185">Reference proteome</keyword>
<evidence type="ECO:0000313" key="5">
    <source>
        <dbReference type="EMBL" id="MBB6334848.1"/>
    </source>
</evidence>
<dbReference type="AlphaFoldDB" id="A0A923E4Q2"/>
<dbReference type="Gene3D" id="3.40.630.10">
    <property type="entry name" value="Zn peptidases"/>
    <property type="match status" value="1"/>
</dbReference>
<dbReference type="NCBIfam" id="NF005914">
    <property type="entry name" value="PRK07907.1"/>
    <property type="match status" value="1"/>
</dbReference>
<evidence type="ECO:0000313" key="6">
    <source>
        <dbReference type="Proteomes" id="UP000617426"/>
    </source>
</evidence>
<evidence type="ECO:0000256" key="1">
    <source>
        <dbReference type="ARBA" id="ARBA00022670"/>
    </source>
</evidence>
<dbReference type="GO" id="GO:0046872">
    <property type="term" value="F:metal ion binding"/>
    <property type="evidence" value="ECO:0007669"/>
    <property type="project" value="UniProtKB-KW"/>
</dbReference>
<dbReference type="GO" id="GO:0006508">
    <property type="term" value="P:proteolysis"/>
    <property type="evidence" value="ECO:0007669"/>
    <property type="project" value="UniProtKB-KW"/>
</dbReference>
<keyword evidence="2" id="KW-0479">Metal-binding</keyword>
<dbReference type="PANTHER" id="PTHR43270">
    <property type="entry name" value="BETA-ALA-HIS DIPEPTIDASE"/>
    <property type="match status" value="1"/>
</dbReference>
<protein>
    <submittedName>
        <fullName evidence="5">Acetylornithine deacetylase/succinyl-diaminopimelate desuccinylase-like protein</fullName>
    </submittedName>
</protein>
<dbReference type="SUPFAM" id="SSF53187">
    <property type="entry name" value="Zn-dependent exopeptidases"/>
    <property type="match status" value="1"/>
</dbReference>
<dbReference type="Pfam" id="PF01546">
    <property type="entry name" value="Peptidase_M20"/>
    <property type="match status" value="1"/>
</dbReference>
<accession>A0A923E4Q2</accession>
<reference evidence="5" key="1">
    <citation type="submission" date="2020-08" db="EMBL/GenBank/DDBJ databases">
        <title>Sequencing the genomes of 1000 actinobacteria strains.</title>
        <authorList>
            <person name="Klenk H.-P."/>
        </authorList>
    </citation>
    <scope>NUCLEOTIDE SEQUENCE</scope>
    <source>
        <strain evidence="5">DSM 10695</strain>
    </source>
</reference>